<name>A0A2M9EZB0_9BACL</name>
<dbReference type="RefSeq" id="WP_100353113.1">
    <property type="nucleotide sequence ID" value="NZ_PCGR01000002.1"/>
</dbReference>
<evidence type="ECO:0000313" key="1">
    <source>
        <dbReference type="EMBL" id="PJK16545.1"/>
    </source>
</evidence>
<dbReference type="EMBL" id="PCGR01000002">
    <property type="protein sequence ID" value="PJK16545.1"/>
    <property type="molecule type" value="Genomic_DNA"/>
</dbReference>
<protein>
    <recommendedName>
        <fullName evidence="3">DUF2691 domain-containing protein</fullName>
    </recommendedName>
</protein>
<proteinExistence type="predicted"/>
<evidence type="ECO:0008006" key="3">
    <source>
        <dbReference type="Google" id="ProtNLM"/>
    </source>
</evidence>
<organism evidence="1 2">
    <name type="scientific">Chryseomicrobium excrementi</name>
    <dbReference type="NCBI Taxonomy" id="2041346"/>
    <lineage>
        <taxon>Bacteria</taxon>
        <taxon>Bacillati</taxon>
        <taxon>Bacillota</taxon>
        <taxon>Bacilli</taxon>
        <taxon>Bacillales</taxon>
        <taxon>Caryophanaceae</taxon>
        <taxon>Chryseomicrobium</taxon>
    </lineage>
</organism>
<accession>A0A2M9EZB0</accession>
<dbReference type="InterPro" id="IPR020216">
    <property type="entry name" value="Uncharacterised_YncE"/>
</dbReference>
<comment type="caution">
    <text evidence="1">The sequence shown here is derived from an EMBL/GenBank/DDBJ whole genome shotgun (WGS) entry which is preliminary data.</text>
</comment>
<dbReference type="OrthoDB" id="2625810at2"/>
<sequence>MKAIKCELPNDYGYFLSPVMDAFNQESWTWAIEVSEVYQMVDGNMKDAFRAPTTLSNQQFIKSLADHPHYLVFAEWKAFPDVESIRPITNFQEFVSSDCQFIILVVDTSFITVIVKDDSLLANIYNTLLKNGASNLKLLAESEIESTYFTVWGDL</sequence>
<gene>
    <name evidence="1" type="ORF">CQS04_05135</name>
</gene>
<dbReference type="AlphaFoldDB" id="A0A2M9EZB0"/>
<reference evidence="1 2" key="1">
    <citation type="submission" date="2017-10" db="EMBL/GenBank/DDBJ databases">
        <title>Draft genome of Chryseomicrobium casticus sp. nov.</title>
        <authorList>
            <person name="Chakraborty R."/>
            <person name="Saha T."/>
        </authorList>
    </citation>
    <scope>NUCLEOTIDE SEQUENCE [LARGE SCALE GENOMIC DNA]</scope>
    <source>
        <strain evidence="1 2">ET03</strain>
    </source>
</reference>
<keyword evidence="2" id="KW-1185">Reference proteome</keyword>
<dbReference type="Pfam" id="PF10903">
    <property type="entry name" value="DUF2691"/>
    <property type="match status" value="1"/>
</dbReference>
<evidence type="ECO:0000313" key="2">
    <source>
        <dbReference type="Proteomes" id="UP000228680"/>
    </source>
</evidence>
<dbReference type="Proteomes" id="UP000228680">
    <property type="component" value="Unassembled WGS sequence"/>
</dbReference>